<keyword evidence="3" id="KW-0805">Transcription regulation</keyword>
<dbReference type="GO" id="GO:0003677">
    <property type="term" value="F:DNA binding"/>
    <property type="evidence" value="ECO:0007669"/>
    <property type="project" value="InterPro"/>
</dbReference>
<feature type="compositionally biased region" description="Polar residues" evidence="6">
    <location>
        <begin position="66"/>
        <end position="86"/>
    </location>
</feature>
<dbReference type="Pfam" id="PF10523">
    <property type="entry name" value="BEN"/>
    <property type="match status" value="1"/>
</dbReference>
<comment type="caution">
    <text evidence="7">The sequence shown here is derived from an EMBL/GenBank/DDBJ whole genome shotgun (WGS) entry which is preliminary data.</text>
</comment>
<dbReference type="OrthoDB" id="8186171at2759"/>
<gene>
    <name evidence="7" type="ORF">PACLA_8A012035</name>
</gene>
<keyword evidence="4" id="KW-0804">Transcription</keyword>
<dbReference type="GO" id="GO:0005634">
    <property type="term" value="C:nucleus"/>
    <property type="evidence" value="ECO:0007669"/>
    <property type="project" value="UniProtKB-SubCell"/>
</dbReference>
<evidence type="ECO:0000256" key="2">
    <source>
        <dbReference type="ARBA" id="ARBA00022491"/>
    </source>
</evidence>
<evidence type="ECO:0000256" key="6">
    <source>
        <dbReference type="SAM" id="MobiDB-lite"/>
    </source>
</evidence>
<protein>
    <submittedName>
        <fullName evidence="7">Uncharacterized protein</fullName>
    </submittedName>
</protein>
<dbReference type="InterPro" id="IPR018379">
    <property type="entry name" value="BEN_domain"/>
</dbReference>
<reference evidence="7" key="1">
    <citation type="submission" date="2020-04" db="EMBL/GenBank/DDBJ databases">
        <authorList>
            <person name="Alioto T."/>
            <person name="Alioto T."/>
            <person name="Gomez Garrido J."/>
        </authorList>
    </citation>
    <scope>NUCLEOTIDE SEQUENCE</scope>
    <source>
        <strain evidence="7">A484AB</strain>
    </source>
</reference>
<dbReference type="PROSITE" id="PS51457">
    <property type="entry name" value="BEN"/>
    <property type="match status" value="1"/>
</dbReference>
<dbReference type="GO" id="GO:0045746">
    <property type="term" value="P:negative regulation of Notch signaling pathway"/>
    <property type="evidence" value="ECO:0007669"/>
    <property type="project" value="InterPro"/>
</dbReference>
<dbReference type="InterPro" id="IPR037496">
    <property type="entry name" value="BEND6-like"/>
</dbReference>
<dbReference type="Proteomes" id="UP001152795">
    <property type="component" value="Unassembled WGS sequence"/>
</dbReference>
<sequence length="206" mass="22899">MATYLQNHHHHMKKKLEQEVTTLKESNEDLKFQLQKLQMVVDNLKGLPSIIEQLKDTVDKSKTEVTKNASLQKTPRASTPKNTSSQVVPFVSSKSTSKICTTLFDQTSSPSSSPSISEECGHDSATIEIHPAIQILPSQKKLLDAMADPKTYIYSIMEMLWSRSVLATHSMTGKVSNAHKDKDAKPCLDQVKVVALCGKLNLAFFQ</sequence>
<evidence type="ECO:0000256" key="5">
    <source>
        <dbReference type="ARBA" id="ARBA00023242"/>
    </source>
</evidence>
<evidence type="ECO:0000313" key="7">
    <source>
        <dbReference type="EMBL" id="CAB4030537.1"/>
    </source>
</evidence>
<dbReference type="Gene3D" id="1.10.10.2590">
    <property type="entry name" value="BEN domain"/>
    <property type="match status" value="1"/>
</dbReference>
<keyword evidence="8" id="KW-1185">Reference proteome</keyword>
<feature type="region of interest" description="Disordered" evidence="6">
    <location>
        <begin position="63"/>
        <end position="86"/>
    </location>
</feature>
<comment type="subcellular location">
    <subcellularLocation>
        <location evidence="1">Nucleus</location>
    </subcellularLocation>
</comment>
<keyword evidence="5" id="KW-0539">Nucleus</keyword>
<dbReference type="GO" id="GO:0045666">
    <property type="term" value="P:positive regulation of neuron differentiation"/>
    <property type="evidence" value="ECO:0007669"/>
    <property type="project" value="InterPro"/>
</dbReference>
<evidence type="ECO:0000256" key="4">
    <source>
        <dbReference type="ARBA" id="ARBA00023163"/>
    </source>
</evidence>
<evidence type="ECO:0000313" key="8">
    <source>
        <dbReference type="Proteomes" id="UP001152795"/>
    </source>
</evidence>
<evidence type="ECO:0000256" key="1">
    <source>
        <dbReference type="ARBA" id="ARBA00004123"/>
    </source>
</evidence>
<accession>A0A6S7JHL4</accession>
<keyword evidence="2" id="KW-0678">Repressor</keyword>
<dbReference type="PANTHER" id="PTHR35346:SF1">
    <property type="entry name" value="BEN DOMAIN-CONTAINING PROTEIN 6"/>
    <property type="match status" value="1"/>
</dbReference>
<organism evidence="7 8">
    <name type="scientific">Paramuricea clavata</name>
    <name type="common">Red gorgonian</name>
    <name type="synonym">Violescent sea-whip</name>
    <dbReference type="NCBI Taxonomy" id="317549"/>
    <lineage>
        <taxon>Eukaryota</taxon>
        <taxon>Metazoa</taxon>
        <taxon>Cnidaria</taxon>
        <taxon>Anthozoa</taxon>
        <taxon>Octocorallia</taxon>
        <taxon>Malacalcyonacea</taxon>
        <taxon>Plexauridae</taxon>
        <taxon>Paramuricea</taxon>
    </lineage>
</organism>
<proteinExistence type="predicted"/>
<evidence type="ECO:0000256" key="3">
    <source>
        <dbReference type="ARBA" id="ARBA00023015"/>
    </source>
</evidence>
<dbReference type="GO" id="GO:0003714">
    <property type="term" value="F:transcription corepressor activity"/>
    <property type="evidence" value="ECO:0007669"/>
    <property type="project" value="InterPro"/>
</dbReference>
<dbReference type="PANTHER" id="PTHR35346">
    <property type="entry name" value="BEN DOMAIN-CONTAINING PROTEIN 6"/>
    <property type="match status" value="1"/>
</dbReference>
<name>A0A6S7JHL4_PARCT</name>
<dbReference type="EMBL" id="CACRXK020016939">
    <property type="protein sequence ID" value="CAB4030537.1"/>
    <property type="molecule type" value="Genomic_DNA"/>
</dbReference>
<dbReference type="AlphaFoldDB" id="A0A6S7JHL4"/>